<dbReference type="Gene3D" id="2.10.109.10">
    <property type="entry name" value="Umud Fragment, subunit A"/>
    <property type="match status" value="1"/>
</dbReference>
<keyword evidence="5" id="KW-0378">Hydrolase</keyword>
<dbReference type="InterPro" id="IPR036286">
    <property type="entry name" value="LexA/Signal_pep-like_sf"/>
</dbReference>
<evidence type="ECO:0000259" key="6">
    <source>
        <dbReference type="Pfam" id="PF10502"/>
    </source>
</evidence>
<dbReference type="NCBIfam" id="TIGR02227">
    <property type="entry name" value="sigpep_I_bact"/>
    <property type="match status" value="1"/>
</dbReference>
<feature type="domain" description="Peptidase S26" evidence="6">
    <location>
        <begin position="8"/>
        <end position="182"/>
    </location>
</feature>
<evidence type="ECO:0000256" key="5">
    <source>
        <dbReference type="ARBA" id="ARBA00022801"/>
    </source>
</evidence>
<evidence type="ECO:0000256" key="3">
    <source>
        <dbReference type="ARBA" id="ARBA00013208"/>
    </source>
</evidence>
<protein>
    <recommendedName>
        <fullName evidence="3">signal peptidase I</fullName>
        <ecNumber evidence="3">3.4.21.89</ecNumber>
    </recommendedName>
</protein>
<dbReference type="GO" id="GO:0009003">
    <property type="term" value="F:signal peptidase activity"/>
    <property type="evidence" value="ECO:0007669"/>
    <property type="project" value="UniProtKB-EC"/>
</dbReference>
<reference evidence="7" key="1">
    <citation type="submission" date="2018-05" db="EMBL/GenBank/DDBJ databases">
        <authorList>
            <person name="Lanie J.A."/>
            <person name="Ng W.-L."/>
            <person name="Kazmierczak K.M."/>
            <person name="Andrzejewski T.M."/>
            <person name="Davidsen T.M."/>
            <person name="Wayne K.J."/>
            <person name="Tettelin H."/>
            <person name="Glass J.I."/>
            <person name="Rusch D."/>
            <person name="Podicherti R."/>
            <person name="Tsui H.-C.T."/>
            <person name="Winkler M.E."/>
        </authorList>
    </citation>
    <scope>NUCLEOTIDE SEQUENCE</scope>
</reference>
<dbReference type="EMBL" id="UINC01005666">
    <property type="protein sequence ID" value="SVA22778.1"/>
    <property type="molecule type" value="Genomic_DNA"/>
</dbReference>
<dbReference type="PRINTS" id="PR00727">
    <property type="entry name" value="LEADERPTASE"/>
</dbReference>
<dbReference type="InterPro" id="IPR019757">
    <property type="entry name" value="Pept_S26A_signal_pept_1_Lys-AS"/>
</dbReference>
<evidence type="ECO:0000256" key="4">
    <source>
        <dbReference type="ARBA" id="ARBA00022670"/>
    </source>
</evidence>
<accession>A0A381U5B0</accession>
<dbReference type="GO" id="GO:0004252">
    <property type="term" value="F:serine-type endopeptidase activity"/>
    <property type="evidence" value="ECO:0007669"/>
    <property type="project" value="InterPro"/>
</dbReference>
<dbReference type="PROSITE" id="PS00501">
    <property type="entry name" value="SPASE_I_1"/>
    <property type="match status" value="1"/>
</dbReference>
<gene>
    <name evidence="7" type="ORF">METZ01_LOCUS75632</name>
</gene>
<dbReference type="InterPro" id="IPR019758">
    <property type="entry name" value="Pept_S26A_signal_pept_1_CS"/>
</dbReference>
<proteinExistence type="inferred from homology"/>
<dbReference type="PROSITE" id="PS00760">
    <property type="entry name" value="SPASE_I_2"/>
    <property type="match status" value="1"/>
</dbReference>
<dbReference type="PANTHER" id="PTHR43390">
    <property type="entry name" value="SIGNAL PEPTIDASE I"/>
    <property type="match status" value="1"/>
</dbReference>
<keyword evidence="4" id="KW-0645">Protease</keyword>
<name>A0A381U5B0_9ZZZZ</name>
<evidence type="ECO:0000256" key="2">
    <source>
        <dbReference type="ARBA" id="ARBA00009370"/>
    </source>
</evidence>
<dbReference type="CDD" id="cd06530">
    <property type="entry name" value="S26_SPase_I"/>
    <property type="match status" value="1"/>
</dbReference>
<dbReference type="InterPro" id="IPR019533">
    <property type="entry name" value="Peptidase_S26"/>
</dbReference>
<dbReference type="PANTHER" id="PTHR43390:SF1">
    <property type="entry name" value="CHLOROPLAST PROCESSING PEPTIDASE"/>
    <property type="match status" value="1"/>
</dbReference>
<dbReference type="SUPFAM" id="SSF51306">
    <property type="entry name" value="LexA/Signal peptidase"/>
    <property type="match status" value="1"/>
</dbReference>
<sequence length="198" mass="22193">MFNLVKEFLEAVIVALIVFFIVDSSVQNFKVEGASMAPTLGSGEYIIVNKLAYFDLDTYELSTLIPFWHISPDGNRSRLFEREGPILGDVVVFTRESDPSRKFVKRIIGRPGDQVSIMDGMTYVNGDVLREAYLVDVGADQNQEYNPLGSDEFFVMGDNRTASSDSRHWGPISMDNVIGKVLADYDLPFDVGFVKETE</sequence>
<evidence type="ECO:0000313" key="7">
    <source>
        <dbReference type="EMBL" id="SVA22778.1"/>
    </source>
</evidence>
<dbReference type="Pfam" id="PF10502">
    <property type="entry name" value="Peptidase_S26"/>
    <property type="match status" value="1"/>
</dbReference>
<dbReference type="InterPro" id="IPR019756">
    <property type="entry name" value="Pept_S26A_signal_pept_1_Ser-AS"/>
</dbReference>
<evidence type="ECO:0000256" key="1">
    <source>
        <dbReference type="ARBA" id="ARBA00000677"/>
    </source>
</evidence>
<organism evidence="7">
    <name type="scientific">marine metagenome</name>
    <dbReference type="NCBI Taxonomy" id="408172"/>
    <lineage>
        <taxon>unclassified sequences</taxon>
        <taxon>metagenomes</taxon>
        <taxon>ecological metagenomes</taxon>
    </lineage>
</organism>
<dbReference type="GO" id="GO:0016020">
    <property type="term" value="C:membrane"/>
    <property type="evidence" value="ECO:0007669"/>
    <property type="project" value="InterPro"/>
</dbReference>
<dbReference type="GO" id="GO:0006465">
    <property type="term" value="P:signal peptide processing"/>
    <property type="evidence" value="ECO:0007669"/>
    <property type="project" value="InterPro"/>
</dbReference>
<dbReference type="PROSITE" id="PS00761">
    <property type="entry name" value="SPASE_I_3"/>
    <property type="match status" value="1"/>
</dbReference>
<comment type="similarity">
    <text evidence="2">Belongs to the peptidase S26 family.</text>
</comment>
<dbReference type="EC" id="3.4.21.89" evidence="3"/>
<dbReference type="AlphaFoldDB" id="A0A381U5B0"/>
<dbReference type="InterPro" id="IPR000223">
    <property type="entry name" value="Pept_S26A_signal_pept_1"/>
</dbReference>
<comment type="catalytic activity">
    <reaction evidence="1">
        <text>Cleavage of hydrophobic, N-terminal signal or leader sequences from secreted and periplasmic proteins.</text>
        <dbReference type="EC" id="3.4.21.89"/>
    </reaction>
</comment>